<dbReference type="EMBL" id="JBFOLK010000008">
    <property type="protein sequence ID" value="KAL2490501.1"/>
    <property type="molecule type" value="Genomic_DNA"/>
</dbReference>
<gene>
    <name evidence="1" type="ORF">Adt_26129</name>
</gene>
<dbReference type="Proteomes" id="UP001604336">
    <property type="component" value="Unassembled WGS sequence"/>
</dbReference>
<protein>
    <submittedName>
        <fullName evidence="1">Uncharacterized protein</fullName>
    </submittedName>
</protein>
<accession>A0ABD1RQQ6</accession>
<proteinExistence type="predicted"/>
<reference evidence="2" key="1">
    <citation type="submission" date="2024-07" db="EMBL/GenBank/DDBJ databases">
        <title>Two chromosome-level genome assemblies of Korean endemic species Abeliophyllum distichum and Forsythia ovata (Oleaceae).</title>
        <authorList>
            <person name="Jang H."/>
        </authorList>
    </citation>
    <scope>NUCLEOTIDE SEQUENCE [LARGE SCALE GENOMIC DNA]</scope>
</reference>
<dbReference type="AlphaFoldDB" id="A0ABD1RQQ6"/>
<sequence length="125" mass="14663">MRINRNKNREETQVVCDPNPIKAKGCEKRLSQEMRKYFFNPISSAAQKLGQHLLDLSDQQYHAPDSQYSYHAPDLLYAYPALDLQYVHYALDLQYAYHAPDPQYAYHVPDPQYAYLHKTHTMSLT</sequence>
<evidence type="ECO:0000313" key="1">
    <source>
        <dbReference type="EMBL" id="KAL2490501.1"/>
    </source>
</evidence>
<organism evidence="1 2">
    <name type="scientific">Abeliophyllum distichum</name>
    <dbReference type="NCBI Taxonomy" id="126358"/>
    <lineage>
        <taxon>Eukaryota</taxon>
        <taxon>Viridiplantae</taxon>
        <taxon>Streptophyta</taxon>
        <taxon>Embryophyta</taxon>
        <taxon>Tracheophyta</taxon>
        <taxon>Spermatophyta</taxon>
        <taxon>Magnoliopsida</taxon>
        <taxon>eudicotyledons</taxon>
        <taxon>Gunneridae</taxon>
        <taxon>Pentapetalae</taxon>
        <taxon>asterids</taxon>
        <taxon>lamiids</taxon>
        <taxon>Lamiales</taxon>
        <taxon>Oleaceae</taxon>
        <taxon>Forsythieae</taxon>
        <taxon>Abeliophyllum</taxon>
    </lineage>
</organism>
<evidence type="ECO:0000313" key="2">
    <source>
        <dbReference type="Proteomes" id="UP001604336"/>
    </source>
</evidence>
<comment type="caution">
    <text evidence="1">The sequence shown here is derived from an EMBL/GenBank/DDBJ whole genome shotgun (WGS) entry which is preliminary data.</text>
</comment>
<name>A0ABD1RQQ6_9LAMI</name>
<keyword evidence="2" id="KW-1185">Reference proteome</keyword>